<evidence type="ECO:0000256" key="6">
    <source>
        <dbReference type="ARBA" id="ARBA00022781"/>
    </source>
</evidence>
<dbReference type="GO" id="GO:0015986">
    <property type="term" value="P:proton motive force-driven ATP synthesis"/>
    <property type="evidence" value="ECO:0007669"/>
    <property type="project" value="InterPro"/>
</dbReference>
<feature type="transmembrane region" description="Helical" evidence="13">
    <location>
        <begin position="6"/>
        <end position="27"/>
    </location>
</feature>
<evidence type="ECO:0000256" key="7">
    <source>
        <dbReference type="ARBA" id="ARBA00022989"/>
    </source>
</evidence>
<reference evidence="14" key="1">
    <citation type="journal article" date="2010" name="Mol. Phylogenet. Evol.">
        <title>Mitochondrial genome evolution in Ophiuroidea, Echinoidea, and Holothuroidea: Insights in phylogenetic relationships of Echinodermata.</title>
        <authorList>
            <person name="Perseke M."/>
            <person name="Bernhard D."/>
            <person name="Fritzsch G."/>
            <person name="Bruemmer F."/>
            <person name="Stadler P.F."/>
            <person name="Schlegel M."/>
        </authorList>
    </citation>
    <scope>NUCLEOTIDE SEQUENCE</scope>
</reference>
<evidence type="ECO:0000256" key="12">
    <source>
        <dbReference type="SAM" id="MobiDB-lite"/>
    </source>
</evidence>
<keyword evidence="8 11" id="KW-0406">Ion transport</keyword>
<dbReference type="Pfam" id="PF00895">
    <property type="entry name" value="ATP-synt_8"/>
    <property type="match status" value="1"/>
</dbReference>
<evidence type="ECO:0000256" key="5">
    <source>
        <dbReference type="ARBA" id="ARBA00022692"/>
    </source>
</evidence>
<dbReference type="AlphaFoldDB" id="D3H5Z5"/>
<feature type="compositionally biased region" description="Polar residues" evidence="12">
    <location>
        <begin position="34"/>
        <end position="44"/>
    </location>
</feature>
<keyword evidence="7 13" id="KW-1133">Transmembrane helix</keyword>
<proteinExistence type="inferred from homology"/>
<keyword evidence="3 11" id="KW-0813">Transport</keyword>
<dbReference type="GO" id="GO:0031966">
    <property type="term" value="C:mitochondrial membrane"/>
    <property type="evidence" value="ECO:0007669"/>
    <property type="project" value="UniProtKB-SubCell"/>
</dbReference>
<dbReference type="GO" id="GO:0015078">
    <property type="term" value="F:proton transmembrane transporter activity"/>
    <property type="evidence" value="ECO:0007669"/>
    <property type="project" value="InterPro"/>
</dbReference>
<evidence type="ECO:0000313" key="14">
    <source>
        <dbReference type="EMBL" id="CBH40169.1"/>
    </source>
</evidence>
<evidence type="ECO:0000256" key="10">
    <source>
        <dbReference type="ARBA" id="ARBA00023136"/>
    </source>
</evidence>
<comment type="subcellular location">
    <subcellularLocation>
        <location evidence="1 11">Mitochondrion membrane</location>
        <topology evidence="1 11">Single-pass membrane protein</topology>
    </subcellularLocation>
</comment>
<geneLocation type="mitochondrion" evidence="14"/>
<feature type="region of interest" description="Disordered" evidence="12">
    <location>
        <begin position="34"/>
        <end position="55"/>
    </location>
</feature>
<gene>
    <name evidence="14" type="primary">ATPase 8</name>
</gene>
<sequence>MPQLDFTWWIINFFLIWTSIVIVLLIVTANIPPQGQENESSSPLISKETTEWQWL</sequence>
<evidence type="ECO:0000256" key="13">
    <source>
        <dbReference type="SAM" id="Phobius"/>
    </source>
</evidence>
<dbReference type="EMBL" id="FN562581">
    <property type="protein sequence ID" value="CBH40169.1"/>
    <property type="molecule type" value="Genomic_DNA"/>
</dbReference>
<keyword evidence="6 11" id="KW-0375">Hydrogen ion transport</keyword>
<evidence type="ECO:0000256" key="3">
    <source>
        <dbReference type="ARBA" id="ARBA00022448"/>
    </source>
</evidence>
<organism evidence="14">
    <name type="scientific">Echinocardium cordatum</name>
    <name type="common">Common heart urchin</name>
    <name type="synonym">Echinus cordatum</name>
    <dbReference type="NCBI Taxonomy" id="39298"/>
    <lineage>
        <taxon>Eukaryota</taxon>
        <taxon>Metazoa</taxon>
        <taxon>Echinodermata</taxon>
        <taxon>Eleutherozoa</taxon>
        <taxon>Echinozoa</taxon>
        <taxon>Echinoidea</taxon>
        <taxon>Euechinoidea</taxon>
        <taxon>Atelostomata</taxon>
        <taxon>Spatangoida</taxon>
        <taxon>Loveniidae</taxon>
        <taxon>Echinocardium</taxon>
    </lineage>
</organism>
<keyword evidence="9 11" id="KW-0496">Mitochondrion</keyword>
<keyword evidence="4 11" id="KW-0138">CF(0)</keyword>
<keyword evidence="10 13" id="KW-0472">Membrane</keyword>
<evidence type="ECO:0000256" key="11">
    <source>
        <dbReference type="RuleBase" id="RU003661"/>
    </source>
</evidence>
<evidence type="ECO:0000256" key="2">
    <source>
        <dbReference type="ARBA" id="ARBA00008892"/>
    </source>
</evidence>
<keyword evidence="5 11" id="KW-0812">Transmembrane</keyword>
<evidence type="ECO:0000256" key="4">
    <source>
        <dbReference type="ARBA" id="ARBA00022547"/>
    </source>
</evidence>
<dbReference type="InterPro" id="IPR001421">
    <property type="entry name" value="ATP8_metazoa"/>
</dbReference>
<evidence type="ECO:0000256" key="8">
    <source>
        <dbReference type="ARBA" id="ARBA00023065"/>
    </source>
</evidence>
<dbReference type="GO" id="GO:0045259">
    <property type="term" value="C:proton-transporting ATP synthase complex"/>
    <property type="evidence" value="ECO:0007669"/>
    <property type="project" value="UniProtKB-KW"/>
</dbReference>
<evidence type="ECO:0000256" key="1">
    <source>
        <dbReference type="ARBA" id="ARBA00004304"/>
    </source>
</evidence>
<accession>D3H5Z5</accession>
<evidence type="ECO:0000256" key="9">
    <source>
        <dbReference type="ARBA" id="ARBA00023128"/>
    </source>
</evidence>
<name>D3H5Z5_ECHCD</name>
<protein>
    <recommendedName>
        <fullName evidence="11">ATP synthase complex subunit 8</fullName>
    </recommendedName>
</protein>
<comment type="similarity">
    <text evidence="2 11">Belongs to the ATPase protein 8 family.</text>
</comment>